<evidence type="ECO:0000259" key="10">
    <source>
        <dbReference type="Pfam" id="PF02777"/>
    </source>
</evidence>
<dbReference type="PANTHER" id="PTHR11404">
    <property type="entry name" value="SUPEROXIDE DISMUTASE 2"/>
    <property type="match status" value="1"/>
</dbReference>
<dbReference type="InterPro" id="IPR050265">
    <property type="entry name" value="Fe/Mn_Superoxide_Dismutase"/>
</dbReference>
<reference evidence="12" key="1">
    <citation type="submission" date="2025-08" db="UniProtKB">
        <authorList>
            <consortium name="RefSeq"/>
        </authorList>
    </citation>
    <scope>IDENTIFICATION</scope>
</reference>
<organism evidence="11 12">
    <name type="scientific">Nicrophorus vespilloides</name>
    <name type="common">Boreal carrion beetle</name>
    <dbReference type="NCBI Taxonomy" id="110193"/>
    <lineage>
        <taxon>Eukaryota</taxon>
        <taxon>Metazoa</taxon>
        <taxon>Ecdysozoa</taxon>
        <taxon>Arthropoda</taxon>
        <taxon>Hexapoda</taxon>
        <taxon>Insecta</taxon>
        <taxon>Pterygota</taxon>
        <taxon>Neoptera</taxon>
        <taxon>Endopterygota</taxon>
        <taxon>Coleoptera</taxon>
        <taxon>Polyphaga</taxon>
        <taxon>Staphyliniformia</taxon>
        <taxon>Silphidae</taxon>
        <taxon>Nicrophorinae</taxon>
        <taxon>Nicrophorus</taxon>
    </lineage>
</organism>
<gene>
    <name evidence="12" type="primary">LOC108556684</name>
</gene>
<dbReference type="InterPro" id="IPR001189">
    <property type="entry name" value="Mn/Fe_SOD"/>
</dbReference>
<evidence type="ECO:0000256" key="4">
    <source>
        <dbReference type="ARBA" id="ARBA00022723"/>
    </source>
</evidence>
<comment type="function">
    <text evidence="8">Destroys radicals which are normally produced within the cells and which are toxic to biological systems.</text>
</comment>
<keyword evidence="5 8" id="KW-0560">Oxidoreductase</keyword>
<dbReference type="Gene3D" id="3.55.40.20">
    <property type="entry name" value="Iron/manganese superoxide dismutase, C-terminal domain"/>
    <property type="match status" value="1"/>
</dbReference>
<dbReference type="PANTHER" id="PTHR11404:SF6">
    <property type="entry name" value="SUPEROXIDE DISMUTASE [MN], MITOCHONDRIAL"/>
    <property type="match status" value="1"/>
</dbReference>
<accession>A0ABM1M1D0</accession>
<dbReference type="PROSITE" id="PS00088">
    <property type="entry name" value="SOD_MN"/>
    <property type="match status" value="1"/>
</dbReference>
<evidence type="ECO:0000256" key="6">
    <source>
        <dbReference type="ARBA" id="ARBA00023211"/>
    </source>
</evidence>
<evidence type="ECO:0000256" key="5">
    <source>
        <dbReference type="ARBA" id="ARBA00023002"/>
    </source>
</evidence>
<keyword evidence="6" id="KW-0464">Manganese</keyword>
<dbReference type="Proteomes" id="UP000695000">
    <property type="component" value="Unplaced"/>
</dbReference>
<dbReference type="SUPFAM" id="SSF46609">
    <property type="entry name" value="Fe,Mn superoxide dismutase (SOD), N-terminal domain"/>
    <property type="match status" value="1"/>
</dbReference>
<evidence type="ECO:0000313" key="12">
    <source>
        <dbReference type="RefSeq" id="XP_017768380.1"/>
    </source>
</evidence>
<evidence type="ECO:0000256" key="1">
    <source>
        <dbReference type="ARBA" id="ARBA00002170"/>
    </source>
</evidence>
<dbReference type="Pfam" id="PF02777">
    <property type="entry name" value="Sod_Fe_C"/>
    <property type="match status" value="1"/>
</dbReference>
<dbReference type="Pfam" id="PF00081">
    <property type="entry name" value="Sod_Fe_N"/>
    <property type="match status" value="1"/>
</dbReference>
<keyword evidence="11" id="KW-1185">Reference proteome</keyword>
<comment type="function">
    <text evidence="1">Destroys superoxide anion radicals which are normally produced within the cells and which are toxic to biological systems.</text>
</comment>
<dbReference type="InterPro" id="IPR036324">
    <property type="entry name" value="Mn/Fe_SOD_N_sf"/>
</dbReference>
<evidence type="ECO:0000256" key="3">
    <source>
        <dbReference type="ARBA" id="ARBA00012682"/>
    </source>
</evidence>
<dbReference type="InterPro" id="IPR019831">
    <property type="entry name" value="Mn/Fe_SOD_N"/>
</dbReference>
<name>A0ABM1M1D0_NICVS</name>
<dbReference type="SUPFAM" id="SSF54719">
    <property type="entry name" value="Fe,Mn superoxide dismutase (SOD), C-terminal domain"/>
    <property type="match status" value="1"/>
</dbReference>
<proteinExistence type="inferred from homology"/>
<comment type="catalytic activity">
    <reaction evidence="7 8">
        <text>2 superoxide + 2 H(+) = H2O2 + O2</text>
        <dbReference type="Rhea" id="RHEA:20696"/>
        <dbReference type="ChEBI" id="CHEBI:15378"/>
        <dbReference type="ChEBI" id="CHEBI:15379"/>
        <dbReference type="ChEBI" id="CHEBI:16240"/>
        <dbReference type="ChEBI" id="CHEBI:18421"/>
        <dbReference type="EC" id="1.15.1.1"/>
    </reaction>
</comment>
<dbReference type="Gene3D" id="1.10.287.990">
    <property type="entry name" value="Fe,Mn superoxide dismutase (SOD) domain"/>
    <property type="match status" value="1"/>
</dbReference>
<evidence type="ECO:0000259" key="9">
    <source>
        <dbReference type="Pfam" id="PF00081"/>
    </source>
</evidence>
<protein>
    <recommendedName>
        <fullName evidence="3 8">Superoxide dismutase</fullName>
        <ecNumber evidence="3 8">1.15.1.1</ecNumber>
    </recommendedName>
</protein>
<dbReference type="InterPro" id="IPR019833">
    <property type="entry name" value="Mn/Fe_SOD_BS"/>
</dbReference>
<evidence type="ECO:0000256" key="7">
    <source>
        <dbReference type="ARBA" id="ARBA00049204"/>
    </source>
</evidence>
<feature type="domain" description="Manganese/iron superoxide dismutase C-terminal" evidence="10">
    <location>
        <begin position="106"/>
        <end position="207"/>
    </location>
</feature>
<dbReference type="InterPro" id="IPR036314">
    <property type="entry name" value="SOD_C_sf"/>
</dbReference>
<dbReference type="GeneID" id="108556684"/>
<dbReference type="PRINTS" id="PR01703">
    <property type="entry name" value="MNSODISMTASE"/>
</dbReference>
<comment type="similarity">
    <text evidence="2 8">Belongs to the iron/manganese superoxide dismutase family.</text>
</comment>
<dbReference type="InterPro" id="IPR019832">
    <property type="entry name" value="Mn/Fe_SOD_C"/>
</dbReference>
<feature type="domain" description="Manganese/iron superoxide dismutase N-terminal" evidence="9">
    <location>
        <begin position="18"/>
        <end position="99"/>
    </location>
</feature>
<evidence type="ECO:0000256" key="2">
    <source>
        <dbReference type="ARBA" id="ARBA00008714"/>
    </source>
</evidence>
<evidence type="ECO:0000256" key="8">
    <source>
        <dbReference type="RuleBase" id="RU000414"/>
    </source>
</evidence>
<dbReference type="RefSeq" id="XP_017768380.1">
    <property type="nucleotide sequence ID" value="XM_017912891.1"/>
</dbReference>
<dbReference type="PIRSF" id="PIRSF000349">
    <property type="entry name" value="SODismutase"/>
    <property type="match status" value="1"/>
</dbReference>
<dbReference type="EC" id="1.15.1.1" evidence="3 8"/>
<evidence type="ECO:0000313" key="11">
    <source>
        <dbReference type="Proteomes" id="UP000695000"/>
    </source>
</evidence>
<sequence length="217" mass="24303">MFAARRAVTKVLSNVRAKHCLPDLPYSYDALEPVICRDIMILHHQKHHQTYVNNLNIAEEKLECALEKKDVSTVISLMPAIRFNGGGHINHSIFWETLSPNSSQPNARVESIIKQSFGNLDMMKQELSAAAIGIQGSGWAWLGFCPKTGKFRVASLPNQDPLLGTTGMAPLFGIDVWEHAYYLQYKNVRADYVKAMLDLINWGKINELVDDAMGCSK</sequence>
<keyword evidence="4 8" id="KW-0479">Metal-binding</keyword>